<sequence>MENHSEINRSAVTRQTPQEGVEGLEMMDELTSESELTECDVREIVTSINERGLERFEEKSE</sequence>
<name>A0A1I6UCY3_9EURY</name>
<reference evidence="3" key="1">
    <citation type="submission" date="2016-10" db="EMBL/GenBank/DDBJ databases">
        <authorList>
            <person name="Varghese N."/>
            <person name="Submissions S."/>
        </authorList>
    </citation>
    <scope>NUCLEOTIDE SEQUENCE [LARGE SCALE GENOMIC DNA]</scope>
    <source>
        <strain evidence="3">DSM 22427</strain>
    </source>
</reference>
<dbReference type="AlphaFoldDB" id="A0A1I6UCY3"/>
<dbReference type="EMBL" id="FOZS01000004">
    <property type="protein sequence ID" value="SFS99293.1"/>
    <property type="molecule type" value="Genomic_DNA"/>
</dbReference>
<feature type="compositionally biased region" description="Polar residues" evidence="1">
    <location>
        <begin position="8"/>
        <end position="18"/>
    </location>
</feature>
<keyword evidence="3" id="KW-1185">Reference proteome</keyword>
<organism evidence="2 3">
    <name type="scientific">Halostagnicola kamekurae</name>
    <dbReference type="NCBI Taxonomy" id="619731"/>
    <lineage>
        <taxon>Archaea</taxon>
        <taxon>Methanobacteriati</taxon>
        <taxon>Methanobacteriota</taxon>
        <taxon>Stenosarchaea group</taxon>
        <taxon>Halobacteria</taxon>
        <taxon>Halobacteriales</taxon>
        <taxon>Natrialbaceae</taxon>
        <taxon>Halostagnicola</taxon>
    </lineage>
</organism>
<dbReference type="Proteomes" id="UP000199199">
    <property type="component" value="Unassembled WGS sequence"/>
</dbReference>
<proteinExistence type="predicted"/>
<accession>A0A1I6UCY3</accession>
<protein>
    <submittedName>
        <fullName evidence="2">Uncharacterized protein</fullName>
    </submittedName>
</protein>
<gene>
    <name evidence="2" type="ORF">SAMN04488556_3762</name>
</gene>
<evidence type="ECO:0000256" key="1">
    <source>
        <dbReference type="SAM" id="MobiDB-lite"/>
    </source>
</evidence>
<dbReference type="RefSeq" id="WP_092906880.1">
    <property type="nucleotide sequence ID" value="NZ_FOZS01000004.1"/>
</dbReference>
<feature type="compositionally biased region" description="Acidic residues" evidence="1">
    <location>
        <begin position="25"/>
        <end position="38"/>
    </location>
</feature>
<evidence type="ECO:0000313" key="2">
    <source>
        <dbReference type="EMBL" id="SFS99293.1"/>
    </source>
</evidence>
<evidence type="ECO:0000313" key="3">
    <source>
        <dbReference type="Proteomes" id="UP000199199"/>
    </source>
</evidence>
<feature type="region of interest" description="Disordered" evidence="1">
    <location>
        <begin position="1"/>
        <end position="38"/>
    </location>
</feature>